<feature type="domain" description="RNase L inhibitor RLI-like possible metal-binding" evidence="8">
    <location>
        <begin position="74"/>
        <end position="107"/>
    </location>
</feature>
<dbReference type="InterPro" id="IPR022968">
    <property type="entry name" value="Tsr3-like"/>
</dbReference>
<keyword evidence="3" id="KW-0698">rRNA processing</keyword>
<gene>
    <name evidence="9" type="ORF">J437_LFUL006085</name>
</gene>
<keyword evidence="4" id="KW-0808">Transferase</keyword>
<reference evidence="9" key="1">
    <citation type="submission" date="2013-04" db="EMBL/GenBank/DDBJ databases">
        <authorList>
            <person name="Qu J."/>
            <person name="Murali S.C."/>
            <person name="Bandaranaike D."/>
            <person name="Bellair M."/>
            <person name="Blankenburg K."/>
            <person name="Chao H."/>
            <person name="Dinh H."/>
            <person name="Doddapaneni H."/>
            <person name="Downs B."/>
            <person name="Dugan-Rocha S."/>
            <person name="Elkadiri S."/>
            <person name="Gnanaolivu R.D."/>
            <person name="Hernandez B."/>
            <person name="Javaid M."/>
            <person name="Jayaseelan J.C."/>
            <person name="Lee S."/>
            <person name="Li M."/>
            <person name="Ming W."/>
            <person name="Munidasa M."/>
            <person name="Muniz J."/>
            <person name="Nguyen L."/>
            <person name="Ongeri F."/>
            <person name="Osuji N."/>
            <person name="Pu L.-L."/>
            <person name="Puazo M."/>
            <person name="Qu C."/>
            <person name="Quiroz J."/>
            <person name="Raj R."/>
            <person name="Weissenberger G."/>
            <person name="Xin Y."/>
            <person name="Zou X."/>
            <person name="Han Y."/>
            <person name="Richards S."/>
            <person name="Worley K."/>
            <person name="Muzny D."/>
            <person name="Gibbs R."/>
        </authorList>
    </citation>
    <scope>NUCLEOTIDE SEQUENCE</scope>
    <source>
        <strain evidence="9">Sampled in the wild</strain>
    </source>
</reference>
<dbReference type="GO" id="GO:0030490">
    <property type="term" value="P:maturation of SSU-rRNA"/>
    <property type="evidence" value="ECO:0007669"/>
    <property type="project" value="TreeGrafter"/>
</dbReference>
<dbReference type="AlphaFoldDB" id="A0A8K0K2D0"/>
<dbReference type="NCBIfam" id="NF002621">
    <property type="entry name" value="PRK02287.1"/>
    <property type="match status" value="1"/>
</dbReference>
<dbReference type="Pfam" id="PF04034">
    <property type="entry name" value="Ribo_biogen_C"/>
    <property type="match status" value="1"/>
</dbReference>
<dbReference type="InterPro" id="IPR007209">
    <property type="entry name" value="RNaseL-inhib-like_metal-bd_dom"/>
</dbReference>
<dbReference type="PANTHER" id="PTHR20426">
    <property type="entry name" value="RIBOSOME BIOGENESIS PROTEIN TSR3 HOMOLOG"/>
    <property type="match status" value="1"/>
</dbReference>
<evidence type="ECO:0000256" key="6">
    <source>
        <dbReference type="SAM" id="MobiDB-lite"/>
    </source>
</evidence>
<organism evidence="9 10">
    <name type="scientific">Ladona fulva</name>
    <name type="common">Scarce chaser dragonfly</name>
    <name type="synonym">Libellula fulva</name>
    <dbReference type="NCBI Taxonomy" id="123851"/>
    <lineage>
        <taxon>Eukaryota</taxon>
        <taxon>Metazoa</taxon>
        <taxon>Ecdysozoa</taxon>
        <taxon>Arthropoda</taxon>
        <taxon>Hexapoda</taxon>
        <taxon>Insecta</taxon>
        <taxon>Pterygota</taxon>
        <taxon>Palaeoptera</taxon>
        <taxon>Odonata</taxon>
        <taxon>Epiprocta</taxon>
        <taxon>Anisoptera</taxon>
        <taxon>Libelluloidea</taxon>
        <taxon>Libellulidae</taxon>
        <taxon>Ladona</taxon>
    </lineage>
</organism>
<dbReference type="GO" id="GO:0106388">
    <property type="term" value="F:rRNA small subunit aminocarboxypropyltransferase activity"/>
    <property type="evidence" value="ECO:0007669"/>
    <property type="project" value="InterPro"/>
</dbReference>
<dbReference type="EMBL" id="KZ308208">
    <property type="protein sequence ID" value="KAG8224698.1"/>
    <property type="molecule type" value="Genomic_DNA"/>
</dbReference>
<dbReference type="PANTHER" id="PTHR20426:SF0">
    <property type="entry name" value="18S RRNA AMINOCARBOXYPROPYLTRANSFERASE"/>
    <property type="match status" value="1"/>
</dbReference>
<evidence type="ECO:0000256" key="3">
    <source>
        <dbReference type="ARBA" id="ARBA00022552"/>
    </source>
</evidence>
<evidence type="ECO:0000313" key="10">
    <source>
        <dbReference type="Proteomes" id="UP000792457"/>
    </source>
</evidence>
<evidence type="ECO:0000256" key="1">
    <source>
        <dbReference type="ARBA" id="ARBA00022490"/>
    </source>
</evidence>
<evidence type="ECO:0000313" key="9">
    <source>
        <dbReference type="EMBL" id="KAG8224698.1"/>
    </source>
</evidence>
<dbReference type="Proteomes" id="UP000792457">
    <property type="component" value="Unassembled WGS sequence"/>
</dbReference>
<keyword evidence="2" id="KW-0690">Ribosome biogenesis</keyword>
<evidence type="ECO:0000259" key="7">
    <source>
        <dbReference type="Pfam" id="PF04034"/>
    </source>
</evidence>
<comment type="caution">
    <text evidence="9">The sequence shown here is derived from an EMBL/GenBank/DDBJ whole genome shotgun (WGS) entry which is preliminary data.</text>
</comment>
<protein>
    <recommendedName>
        <fullName evidence="11">18S rRNA aminocarboxypropyltransferase</fullName>
    </recommendedName>
</protein>
<dbReference type="Pfam" id="PF04068">
    <property type="entry name" value="Fer4_RLI"/>
    <property type="match status" value="1"/>
</dbReference>
<keyword evidence="10" id="KW-1185">Reference proteome</keyword>
<evidence type="ECO:0000259" key="8">
    <source>
        <dbReference type="Pfam" id="PF04068"/>
    </source>
</evidence>
<evidence type="ECO:0000256" key="5">
    <source>
        <dbReference type="ARBA" id="ARBA00022691"/>
    </source>
</evidence>
<evidence type="ECO:0000256" key="4">
    <source>
        <dbReference type="ARBA" id="ARBA00022679"/>
    </source>
</evidence>
<accession>A0A8K0K2D0</accession>
<feature type="domain" description="16S/18S rRNA aminocarboxypropyltransferase Tsr3 C-terminal" evidence="7">
    <location>
        <begin position="111"/>
        <end position="242"/>
    </location>
</feature>
<dbReference type="OrthoDB" id="10262062at2759"/>
<name>A0A8K0K2D0_LADFU</name>
<keyword evidence="5" id="KW-0949">S-adenosyl-L-methionine</keyword>
<evidence type="ECO:0000256" key="2">
    <source>
        <dbReference type="ARBA" id="ARBA00022517"/>
    </source>
</evidence>
<feature type="non-terminal residue" evidence="9">
    <location>
        <position position="1"/>
    </location>
</feature>
<keyword evidence="1" id="KW-0963">Cytoplasm</keyword>
<feature type="region of interest" description="Disordered" evidence="6">
    <location>
        <begin position="1"/>
        <end position="70"/>
    </location>
</feature>
<dbReference type="HAMAP" id="MF_01116">
    <property type="entry name" value="TSR3"/>
    <property type="match status" value="1"/>
</dbReference>
<reference evidence="9" key="2">
    <citation type="submission" date="2017-10" db="EMBL/GenBank/DDBJ databases">
        <title>Ladona fulva Genome sequencing and assembly.</title>
        <authorList>
            <person name="Murali S."/>
            <person name="Richards S."/>
            <person name="Bandaranaike D."/>
            <person name="Bellair M."/>
            <person name="Blankenburg K."/>
            <person name="Chao H."/>
            <person name="Dinh H."/>
            <person name="Doddapaneni H."/>
            <person name="Dugan-Rocha S."/>
            <person name="Elkadiri S."/>
            <person name="Gnanaolivu R."/>
            <person name="Hernandez B."/>
            <person name="Skinner E."/>
            <person name="Javaid M."/>
            <person name="Lee S."/>
            <person name="Li M."/>
            <person name="Ming W."/>
            <person name="Munidasa M."/>
            <person name="Muniz J."/>
            <person name="Nguyen L."/>
            <person name="Hughes D."/>
            <person name="Osuji N."/>
            <person name="Pu L.-L."/>
            <person name="Puazo M."/>
            <person name="Qu C."/>
            <person name="Quiroz J."/>
            <person name="Raj R."/>
            <person name="Weissenberger G."/>
            <person name="Xin Y."/>
            <person name="Zou X."/>
            <person name="Han Y."/>
            <person name="Worley K."/>
            <person name="Muzny D."/>
            <person name="Gibbs R."/>
        </authorList>
    </citation>
    <scope>NUCLEOTIDE SEQUENCE</scope>
    <source>
        <strain evidence="9">Sampled in the wild</strain>
    </source>
</reference>
<proteinExistence type="inferred from homology"/>
<evidence type="ECO:0008006" key="11">
    <source>
        <dbReference type="Google" id="ProtNLM"/>
    </source>
</evidence>
<sequence length="256" mass="28317">MPLPKGSKFNKGNYRKNDKNKRSSGTSRLRADKWNEVDDLSEGCEKLHVEDSNSGSGSEESEDEEKRVESAPFPVAMWDLKQCDPKRCSGRKLARHGLVRTLKVGQRFSGITLTPAAEKCVSLSDKDIVAECGVAVVDCSWAWVSDGANASAPIRKAAPGRHPRLLPFLVAANPVNFGKPCQLSCVEAIAAAFYMLGYRSEASLYLSKFKWGKSFIELNKDVLEAYSKCEDGEAIIKAQAAFLSEEQRLRDERHSK</sequence>
<dbReference type="InterPro" id="IPR007177">
    <property type="entry name" value="Tsr3_C"/>
</dbReference>